<evidence type="ECO:0000313" key="3">
    <source>
        <dbReference type="EnsemblFungi" id="PTTG_30230-t43_1-p1"/>
    </source>
</evidence>
<dbReference type="EnsemblFungi" id="PTTG_30230-t43_1">
    <property type="protein sequence ID" value="PTTG_30230-t43_1-p1"/>
    <property type="gene ID" value="PTTG_30230"/>
</dbReference>
<dbReference type="Proteomes" id="UP000005240">
    <property type="component" value="Unassembled WGS sequence"/>
</dbReference>
<feature type="compositionally biased region" description="Low complexity" evidence="1">
    <location>
        <begin position="1"/>
        <end position="13"/>
    </location>
</feature>
<evidence type="ECO:0000256" key="1">
    <source>
        <dbReference type="SAM" id="MobiDB-lite"/>
    </source>
</evidence>
<feature type="compositionally biased region" description="Low complexity" evidence="1">
    <location>
        <begin position="21"/>
        <end position="31"/>
    </location>
</feature>
<dbReference type="STRING" id="630390.A0A180G090"/>
<dbReference type="PANTHER" id="PTHR10033">
    <property type="entry name" value="CALSEQUESTRIN"/>
    <property type="match status" value="1"/>
</dbReference>
<reference evidence="3" key="4">
    <citation type="submission" date="2025-05" db="UniProtKB">
        <authorList>
            <consortium name="EnsemblFungi"/>
        </authorList>
    </citation>
    <scope>IDENTIFICATION</scope>
    <source>
        <strain evidence="3">isolate 1-1 / race 1 (BBBD)</strain>
    </source>
</reference>
<keyword evidence="4" id="KW-1185">Reference proteome</keyword>
<dbReference type="GO" id="GO:0051279">
    <property type="term" value="P:regulation of release of sequestered calcium ion into cytosol"/>
    <property type="evidence" value="ECO:0007669"/>
    <property type="project" value="TreeGrafter"/>
</dbReference>
<feature type="region of interest" description="Disordered" evidence="1">
    <location>
        <begin position="1"/>
        <end position="93"/>
    </location>
</feature>
<protein>
    <submittedName>
        <fullName evidence="2 3">Uncharacterized protein</fullName>
    </submittedName>
</protein>
<accession>A0A180G090</accession>
<dbReference type="PANTHER" id="PTHR10033:SF0">
    <property type="entry name" value="CALSEQUESTRIN"/>
    <property type="match status" value="1"/>
</dbReference>
<gene>
    <name evidence="2" type="ORF">PTTG_30230</name>
</gene>
<evidence type="ECO:0000313" key="4">
    <source>
        <dbReference type="Proteomes" id="UP000005240"/>
    </source>
</evidence>
<reference evidence="3 4" key="3">
    <citation type="journal article" date="2017" name="G3 (Bethesda)">
        <title>Comparative analysis highlights variable genome content of wheat rusts and divergence of the mating loci.</title>
        <authorList>
            <person name="Cuomo C.A."/>
            <person name="Bakkeren G."/>
            <person name="Khalil H.B."/>
            <person name="Panwar V."/>
            <person name="Joly D."/>
            <person name="Linning R."/>
            <person name="Sakthikumar S."/>
            <person name="Song X."/>
            <person name="Adiconis X."/>
            <person name="Fan L."/>
            <person name="Goldberg J.M."/>
            <person name="Levin J.Z."/>
            <person name="Young S."/>
            <person name="Zeng Q."/>
            <person name="Anikster Y."/>
            <person name="Bruce M."/>
            <person name="Wang M."/>
            <person name="Yin C."/>
            <person name="McCallum B."/>
            <person name="Szabo L.J."/>
            <person name="Hulbert S."/>
            <person name="Chen X."/>
            <person name="Fellers J.P."/>
        </authorList>
    </citation>
    <scope>NUCLEOTIDE SEQUENCE</scope>
    <source>
        <strain evidence="4">Isolate 1-1 / race 1 (BBBD)</strain>
        <strain evidence="3">isolate 1-1 / race 1 (BBBD)</strain>
    </source>
</reference>
<proteinExistence type="predicted"/>
<dbReference type="OrthoDB" id="2499072at2759"/>
<dbReference type="VEuPathDB" id="FungiDB:PTTG_30230"/>
<dbReference type="GO" id="GO:0005509">
    <property type="term" value="F:calcium ion binding"/>
    <property type="evidence" value="ECO:0007669"/>
    <property type="project" value="TreeGrafter"/>
</dbReference>
<sequence>MAATRSARSAKTSTKSKKKSSTSTQAATNQKKGGVGGKANSSKKNPRLCTRKNFQLDTDDNYNSSNVQDETVPTGKSNWSPNDPPQTERNQSPLHDNLVGLTLENFGSQLDNWSIQQLRQASQQNKDIHSNRIPPEVQDALTLLKQNYIKSKLMLALIGHVSEATVNKSLGENKPPRQKCSWNRFLAFSLESAKTPVPPRGCSVGWDERNTHLGNVWSGLSKDERSVFSAAVFQYFSKIPCQLEDNDDNDEEEIELTPYEIELYEPLYQALVNQEKVDSIILKGSNSGIENAEAFKQAEKRMQNLNKELFNASNLYNTTYYLLTATRKTSANSFCREWSNNAAWLTLAEKKWKAKEQFEAYSHGRDIQDAVEEANGVCMAKKKKPADKMKTDLRAALNEILATALGVLVEGCIFPKQKDPVAILRKKHPHLRIVLSEGSQLKAEELMAGFDGLQFPKRKQWLANIKSGAFKILPIEN</sequence>
<name>A0A180G090_PUCT1</name>
<evidence type="ECO:0000313" key="2">
    <source>
        <dbReference type="EMBL" id="OAV85849.1"/>
    </source>
</evidence>
<reference evidence="2" key="1">
    <citation type="submission" date="2009-11" db="EMBL/GenBank/DDBJ databases">
        <authorList>
            <consortium name="The Broad Institute Genome Sequencing Platform"/>
            <person name="Ward D."/>
            <person name="Feldgarden M."/>
            <person name="Earl A."/>
            <person name="Young S.K."/>
            <person name="Zeng Q."/>
            <person name="Koehrsen M."/>
            <person name="Alvarado L."/>
            <person name="Berlin A."/>
            <person name="Bochicchio J."/>
            <person name="Borenstein D."/>
            <person name="Chapman S.B."/>
            <person name="Chen Z."/>
            <person name="Engels R."/>
            <person name="Freedman E."/>
            <person name="Gellesch M."/>
            <person name="Goldberg J."/>
            <person name="Griggs A."/>
            <person name="Gujja S."/>
            <person name="Heilman E."/>
            <person name="Heiman D."/>
            <person name="Hepburn T."/>
            <person name="Howarth C."/>
            <person name="Jen D."/>
            <person name="Larson L."/>
            <person name="Lewis B."/>
            <person name="Mehta T."/>
            <person name="Park D."/>
            <person name="Pearson M."/>
            <person name="Roberts A."/>
            <person name="Saif S."/>
            <person name="Shea T."/>
            <person name="Shenoy N."/>
            <person name="Sisk P."/>
            <person name="Stolte C."/>
            <person name="Sykes S."/>
            <person name="Thomson T."/>
            <person name="Walk T."/>
            <person name="White J."/>
            <person name="Yandava C."/>
            <person name="Izard J."/>
            <person name="Baranova O.V."/>
            <person name="Blanton J.M."/>
            <person name="Tanner A.C."/>
            <person name="Dewhirst F.E."/>
            <person name="Haas B."/>
            <person name="Nusbaum C."/>
            <person name="Birren B."/>
        </authorList>
    </citation>
    <scope>NUCLEOTIDE SEQUENCE [LARGE SCALE GENOMIC DNA]</scope>
    <source>
        <strain evidence="2">1-1 BBBD Race 1</strain>
    </source>
</reference>
<reference evidence="2" key="2">
    <citation type="submission" date="2016-05" db="EMBL/GenBank/DDBJ databases">
        <title>Comparative analysis highlights variable genome content of wheat rusts and divergence of the mating loci.</title>
        <authorList>
            <person name="Cuomo C.A."/>
            <person name="Bakkeren G."/>
            <person name="Szabo L."/>
            <person name="Khalil H."/>
            <person name="Joly D."/>
            <person name="Goldberg J."/>
            <person name="Young S."/>
            <person name="Zeng Q."/>
            <person name="Fellers J."/>
        </authorList>
    </citation>
    <scope>NUCLEOTIDE SEQUENCE [LARGE SCALE GENOMIC DNA]</scope>
    <source>
        <strain evidence="2">1-1 BBBD Race 1</strain>
    </source>
</reference>
<dbReference type="EMBL" id="ADAS02002405">
    <property type="protein sequence ID" value="OAV85849.1"/>
    <property type="molecule type" value="Genomic_DNA"/>
</dbReference>
<organism evidence="2">
    <name type="scientific">Puccinia triticina (isolate 1-1 / race 1 (BBBD))</name>
    <name type="common">Brown leaf rust fungus</name>
    <dbReference type="NCBI Taxonomy" id="630390"/>
    <lineage>
        <taxon>Eukaryota</taxon>
        <taxon>Fungi</taxon>
        <taxon>Dikarya</taxon>
        <taxon>Basidiomycota</taxon>
        <taxon>Pucciniomycotina</taxon>
        <taxon>Pucciniomycetes</taxon>
        <taxon>Pucciniales</taxon>
        <taxon>Pucciniaceae</taxon>
        <taxon>Puccinia</taxon>
    </lineage>
</organism>
<dbReference type="AlphaFoldDB" id="A0A180G090"/>
<feature type="compositionally biased region" description="Polar residues" evidence="1">
    <location>
        <begin position="52"/>
        <end position="93"/>
    </location>
</feature>